<dbReference type="AlphaFoldDB" id="A0A2P2IV92"/>
<evidence type="ECO:0000313" key="2">
    <source>
        <dbReference type="EMBL" id="MBW85113.1"/>
    </source>
</evidence>
<feature type="transmembrane region" description="Helical" evidence="1">
    <location>
        <begin position="54"/>
        <end position="73"/>
    </location>
</feature>
<keyword evidence="1" id="KW-0472">Membrane</keyword>
<reference evidence="2" key="1">
    <citation type="submission" date="2018-02" db="EMBL/GenBank/DDBJ databases">
        <title>Rhizophora mucronata_Transcriptome.</title>
        <authorList>
            <person name="Meera S.P."/>
            <person name="Sreeshan A."/>
            <person name="Augustine A."/>
        </authorList>
    </citation>
    <scope>NUCLEOTIDE SEQUENCE</scope>
    <source>
        <tissue evidence="2">Leaf</tissue>
    </source>
</reference>
<accession>A0A2P2IV92</accession>
<evidence type="ECO:0000256" key="1">
    <source>
        <dbReference type="SAM" id="Phobius"/>
    </source>
</evidence>
<organism evidence="2">
    <name type="scientific">Rhizophora mucronata</name>
    <name type="common">Asiatic mangrove</name>
    <dbReference type="NCBI Taxonomy" id="61149"/>
    <lineage>
        <taxon>Eukaryota</taxon>
        <taxon>Viridiplantae</taxon>
        <taxon>Streptophyta</taxon>
        <taxon>Embryophyta</taxon>
        <taxon>Tracheophyta</taxon>
        <taxon>Spermatophyta</taxon>
        <taxon>Magnoliopsida</taxon>
        <taxon>eudicotyledons</taxon>
        <taxon>Gunneridae</taxon>
        <taxon>Pentapetalae</taxon>
        <taxon>rosids</taxon>
        <taxon>fabids</taxon>
        <taxon>Malpighiales</taxon>
        <taxon>Rhizophoraceae</taxon>
        <taxon>Rhizophora</taxon>
    </lineage>
</organism>
<keyword evidence="1" id="KW-1133">Transmembrane helix</keyword>
<proteinExistence type="predicted"/>
<sequence>MAFAVVVEVNYTFQCRKKWLLSKQEINKLQVPLLASQKWYLNGIEKSKSMQKRILLCGLLISPYMVVLASGLFTDGQNFAGLKIECEPFIKACVKRESVLTLPHQTKAPCHLLHQLKRFHHLLHHLKRLHLLTRLLNSYLPKSDFSNEICLSFN</sequence>
<keyword evidence="1" id="KW-0812">Transmembrane</keyword>
<dbReference type="EMBL" id="GGEC01004630">
    <property type="protein sequence ID" value="MBW85113.1"/>
    <property type="molecule type" value="Transcribed_RNA"/>
</dbReference>
<name>A0A2P2IV92_RHIMU</name>
<protein>
    <submittedName>
        <fullName evidence="2">Uncharacterized protein</fullName>
    </submittedName>
</protein>